<evidence type="ECO:0000256" key="8">
    <source>
        <dbReference type="SAM" id="Phobius"/>
    </source>
</evidence>
<feature type="transmembrane region" description="Helical" evidence="8">
    <location>
        <begin position="178"/>
        <end position="199"/>
    </location>
</feature>
<dbReference type="OrthoDB" id="4455417at2"/>
<sequence>MAVRILLGRYTVTVGDFVAILGGTQIPGASFIVLEEKLPRAVIGALAGLGLGAAGGMFRRSLRNPLASPDVLGMTHGAAAFAVGALAFGQLRGIQMAAAALLGGLAATAVVLWFSAGTRRDTRARGIGGDRFIVAGIAVAALAQAVVAGAMLSLSLHDLQTAAIWTAGSLNAASWERITMLGVALLVLLPVAGWIHWAMAPVDLGADLAHGLGTRPAPLVLGALVTGAALAAVATAATGPLAFVALMSSPIALGLTRGRFSLPTTALCGACLVVLADFVGAELLGVTLPTGVLTGAAGAPLMLWLLLTNSRRGNT</sequence>
<feature type="transmembrane region" description="Helical" evidence="8">
    <location>
        <begin position="286"/>
        <end position="307"/>
    </location>
</feature>
<dbReference type="InterPro" id="IPR000522">
    <property type="entry name" value="ABC_transptr_permease_BtuC"/>
</dbReference>
<keyword evidence="4" id="KW-1003">Cell membrane</keyword>
<feature type="transmembrane region" description="Helical" evidence="8">
    <location>
        <begin position="260"/>
        <end position="280"/>
    </location>
</feature>
<proteinExistence type="inferred from homology"/>
<protein>
    <submittedName>
        <fullName evidence="9">Iron ABC transporter permease</fullName>
    </submittedName>
</protein>
<feature type="transmembrane region" description="Helical" evidence="8">
    <location>
        <begin position="12"/>
        <end position="34"/>
    </location>
</feature>
<reference evidence="9 10" key="1">
    <citation type="submission" date="2019-07" db="EMBL/GenBank/DDBJ databases">
        <authorList>
            <person name="Zhou L.-Y."/>
        </authorList>
    </citation>
    <scope>NUCLEOTIDE SEQUENCE [LARGE SCALE GENOMIC DNA]</scope>
    <source>
        <strain evidence="9 10">YIM 101269</strain>
    </source>
</reference>
<keyword evidence="5 8" id="KW-0812">Transmembrane</keyword>
<feature type="transmembrane region" description="Helical" evidence="8">
    <location>
        <begin position="219"/>
        <end position="248"/>
    </location>
</feature>
<evidence type="ECO:0000313" key="10">
    <source>
        <dbReference type="Proteomes" id="UP000317638"/>
    </source>
</evidence>
<dbReference type="PANTHER" id="PTHR30472">
    <property type="entry name" value="FERRIC ENTEROBACTIN TRANSPORT SYSTEM PERMEASE PROTEIN"/>
    <property type="match status" value="1"/>
</dbReference>
<keyword evidence="3" id="KW-0813">Transport</keyword>
<comment type="caution">
    <text evidence="9">The sequence shown here is derived from an EMBL/GenBank/DDBJ whole genome shotgun (WGS) entry which is preliminary data.</text>
</comment>
<dbReference type="PANTHER" id="PTHR30472:SF24">
    <property type="entry name" value="FERRIC ENTEROBACTIN TRANSPORT SYSTEM PERMEASE PROTEIN FEPG"/>
    <property type="match status" value="1"/>
</dbReference>
<feature type="transmembrane region" description="Helical" evidence="8">
    <location>
        <begin position="71"/>
        <end position="89"/>
    </location>
</feature>
<evidence type="ECO:0000256" key="2">
    <source>
        <dbReference type="ARBA" id="ARBA00007935"/>
    </source>
</evidence>
<feature type="transmembrane region" description="Helical" evidence="8">
    <location>
        <begin position="132"/>
        <end position="157"/>
    </location>
</feature>
<dbReference type="SUPFAM" id="SSF81345">
    <property type="entry name" value="ABC transporter involved in vitamin B12 uptake, BtuC"/>
    <property type="match status" value="1"/>
</dbReference>
<accession>A0A553JZQ8</accession>
<evidence type="ECO:0000256" key="1">
    <source>
        <dbReference type="ARBA" id="ARBA00004651"/>
    </source>
</evidence>
<evidence type="ECO:0000313" key="9">
    <source>
        <dbReference type="EMBL" id="TRY17932.1"/>
    </source>
</evidence>
<comment type="subcellular location">
    <subcellularLocation>
        <location evidence="1">Cell membrane</location>
        <topology evidence="1">Multi-pass membrane protein</topology>
    </subcellularLocation>
</comment>
<keyword evidence="7 8" id="KW-0472">Membrane</keyword>
<dbReference type="GO" id="GO:0005886">
    <property type="term" value="C:plasma membrane"/>
    <property type="evidence" value="ECO:0007669"/>
    <property type="project" value="UniProtKB-SubCell"/>
</dbReference>
<dbReference type="EMBL" id="VKKG01000004">
    <property type="protein sequence ID" value="TRY17932.1"/>
    <property type="molecule type" value="Genomic_DNA"/>
</dbReference>
<keyword evidence="6 8" id="KW-1133">Transmembrane helix</keyword>
<dbReference type="GO" id="GO:0022857">
    <property type="term" value="F:transmembrane transporter activity"/>
    <property type="evidence" value="ECO:0007669"/>
    <property type="project" value="InterPro"/>
</dbReference>
<evidence type="ECO:0000256" key="3">
    <source>
        <dbReference type="ARBA" id="ARBA00022448"/>
    </source>
</evidence>
<gene>
    <name evidence="9" type="ORF">FOJ82_10940</name>
</gene>
<dbReference type="Gene3D" id="1.10.3470.10">
    <property type="entry name" value="ABC transporter involved in vitamin B12 uptake, BtuC"/>
    <property type="match status" value="1"/>
</dbReference>
<evidence type="ECO:0000256" key="4">
    <source>
        <dbReference type="ARBA" id="ARBA00022475"/>
    </source>
</evidence>
<dbReference type="InterPro" id="IPR037294">
    <property type="entry name" value="ABC_BtuC-like"/>
</dbReference>
<evidence type="ECO:0000256" key="6">
    <source>
        <dbReference type="ARBA" id="ARBA00022989"/>
    </source>
</evidence>
<dbReference type="Pfam" id="PF01032">
    <property type="entry name" value="FecCD"/>
    <property type="match status" value="1"/>
</dbReference>
<feature type="transmembrane region" description="Helical" evidence="8">
    <location>
        <begin position="41"/>
        <end position="59"/>
    </location>
</feature>
<keyword evidence="10" id="KW-1185">Reference proteome</keyword>
<organism evidence="9 10">
    <name type="scientific">Tessaracoccus rhinocerotis</name>
    <dbReference type="NCBI Taxonomy" id="1689449"/>
    <lineage>
        <taxon>Bacteria</taxon>
        <taxon>Bacillati</taxon>
        <taxon>Actinomycetota</taxon>
        <taxon>Actinomycetes</taxon>
        <taxon>Propionibacteriales</taxon>
        <taxon>Propionibacteriaceae</taxon>
        <taxon>Tessaracoccus</taxon>
    </lineage>
</organism>
<evidence type="ECO:0000256" key="7">
    <source>
        <dbReference type="ARBA" id="ARBA00023136"/>
    </source>
</evidence>
<comment type="similarity">
    <text evidence="2">Belongs to the binding-protein-dependent transport system permease family. FecCD subfamily.</text>
</comment>
<dbReference type="AlphaFoldDB" id="A0A553JZQ8"/>
<dbReference type="GO" id="GO:0033214">
    <property type="term" value="P:siderophore-iron import into cell"/>
    <property type="evidence" value="ECO:0007669"/>
    <property type="project" value="TreeGrafter"/>
</dbReference>
<evidence type="ECO:0000256" key="5">
    <source>
        <dbReference type="ARBA" id="ARBA00022692"/>
    </source>
</evidence>
<dbReference type="Proteomes" id="UP000317638">
    <property type="component" value="Unassembled WGS sequence"/>
</dbReference>
<feature type="transmembrane region" description="Helical" evidence="8">
    <location>
        <begin position="96"/>
        <end position="116"/>
    </location>
</feature>
<name>A0A553JZQ8_9ACTN</name>